<reference evidence="2 3" key="1">
    <citation type="journal article" date="2012" name="Proc. Natl. Acad. Sci. U.S.A.">
        <title>Antigenic diversity is generated by distinct evolutionary mechanisms in African trypanosome species.</title>
        <authorList>
            <person name="Jackson A.P."/>
            <person name="Berry A."/>
            <person name="Aslett M."/>
            <person name="Allison H.C."/>
            <person name="Burton P."/>
            <person name="Vavrova-Anderson J."/>
            <person name="Brown R."/>
            <person name="Browne H."/>
            <person name="Corton N."/>
            <person name="Hauser H."/>
            <person name="Gamble J."/>
            <person name="Gilderthorp R."/>
            <person name="Marcello L."/>
            <person name="McQuillan J."/>
            <person name="Otto T.D."/>
            <person name="Quail M.A."/>
            <person name="Sanders M.J."/>
            <person name="van Tonder A."/>
            <person name="Ginger M.L."/>
            <person name="Field M.C."/>
            <person name="Barry J.D."/>
            <person name="Hertz-Fowler C."/>
            <person name="Berriman M."/>
        </authorList>
    </citation>
    <scope>NUCLEOTIDE SEQUENCE</scope>
    <source>
        <strain evidence="2 3">Y486</strain>
    </source>
</reference>
<name>F9WNE3_TRYVY</name>
<feature type="compositionally biased region" description="Polar residues" evidence="1">
    <location>
        <begin position="587"/>
        <end position="606"/>
    </location>
</feature>
<feature type="compositionally biased region" description="Basic residues" evidence="1">
    <location>
        <begin position="572"/>
        <end position="584"/>
    </location>
</feature>
<feature type="compositionally biased region" description="Basic residues" evidence="1">
    <location>
        <begin position="374"/>
        <end position="388"/>
    </location>
</feature>
<dbReference type="AlphaFoldDB" id="F9WNE3"/>
<dbReference type="EMBL" id="CAEX01002515">
    <property type="protein sequence ID" value="CCD19061.1"/>
    <property type="molecule type" value="Genomic_DNA"/>
</dbReference>
<feature type="compositionally biased region" description="Polar residues" evidence="1">
    <location>
        <begin position="545"/>
        <end position="555"/>
    </location>
</feature>
<feature type="region of interest" description="Disordered" evidence="1">
    <location>
        <begin position="540"/>
        <end position="621"/>
    </location>
</feature>
<feature type="compositionally biased region" description="Polar residues" evidence="1">
    <location>
        <begin position="461"/>
        <end position="471"/>
    </location>
</feature>
<evidence type="ECO:0000313" key="3">
    <source>
        <dbReference type="Proteomes" id="UP000009027"/>
    </source>
</evidence>
<feature type="region of interest" description="Disordered" evidence="1">
    <location>
        <begin position="300"/>
        <end position="473"/>
    </location>
</feature>
<feature type="compositionally biased region" description="Basic and acidic residues" evidence="1">
    <location>
        <begin position="344"/>
        <end position="358"/>
    </location>
</feature>
<dbReference type="VEuPathDB" id="TriTrypDB:TvY486_0017700"/>
<proteinExistence type="predicted"/>
<feature type="compositionally biased region" description="Polar residues" evidence="1">
    <location>
        <begin position="419"/>
        <end position="428"/>
    </location>
</feature>
<feature type="compositionally biased region" description="Basic residues" evidence="1">
    <location>
        <begin position="445"/>
        <end position="456"/>
    </location>
</feature>
<dbReference type="Proteomes" id="UP000009027">
    <property type="component" value="Unassembled WGS sequence"/>
</dbReference>
<feature type="compositionally biased region" description="Basic and acidic residues" evidence="1">
    <location>
        <begin position="320"/>
        <end position="335"/>
    </location>
</feature>
<protein>
    <submittedName>
        <fullName evidence="2">Uncharacterized protein</fullName>
    </submittedName>
</protein>
<accession>F9WNE3</accession>
<evidence type="ECO:0000313" key="2">
    <source>
        <dbReference type="EMBL" id="CCD19061.1"/>
    </source>
</evidence>
<organism evidence="2 3">
    <name type="scientific">Trypanosoma vivax (strain Y486)</name>
    <dbReference type="NCBI Taxonomy" id="1055687"/>
    <lineage>
        <taxon>Eukaryota</taxon>
        <taxon>Discoba</taxon>
        <taxon>Euglenozoa</taxon>
        <taxon>Kinetoplastea</taxon>
        <taxon>Metakinetoplastina</taxon>
        <taxon>Trypanosomatida</taxon>
        <taxon>Trypanosomatidae</taxon>
        <taxon>Trypanosoma</taxon>
        <taxon>Duttonella</taxon>
    </lineage>
</organism>
<keyword evidence="3" id="KW-1185">Reference proteome</keyword>
<evidence type="ECO:0000256" key="1">
    <source>
        <dbReference type="SAM" id="MobiDB-lite"/>
    </source>
</evidence>
<feature type="compositionally biased region" description="Basic and acidic residues" evidence="1">
    <location>
        <begin position="394"/>
        <end position="410"/>
    </location>
</feature>
<sequence length="621" mass="68837">MRRRWRTYAVLARACVAAATREVKRKGGARASQQRSTMEALLGHAAAAGRATDHALMAHFAGTELHLRIRGFLHTWDAYSAKTDETSNKGSLVTDNAGRSKKLDGKTCGLDADDAPAEAINDAKLKNALQVFEGEDWDSRHTNENVLDAPGAADCPLTTGASSGAASGLDRADDWNAAKEGVWPGLWLIGASSTTKIDAAWLGGTSDETAPEKTINYSATTMHKHAINVVSRRLKALNEVANNNNAPVCTPGQPGGGLRPEERSSLCDAAGTAQKRRHYVQMLVRHATMQGQETLNATREAHTGQVAQADTEGNTETDAGEGRRERGKKATETRTPRNALQPHTTDKDAQPRVFRDVESGAARRNVARELITRNKLKTPGGRHKKKERGGKALVSKDRRRGKEAPREKHLGGASDALPTKNSRSQAKRSATDQRKTAMAREKQNTQHRHRDQRRKIGKQDVMQQSTQQQRTAHAANRWCNAQILKASLNVTRGVATWLANKDRDKHRTAESNYSRKLFSTAATQRHTHFAPPHLLRQTHREKKQANTVQHTTPSPQRLAKVRRTEQRAQTRVVRKKKQKRRKAWNKAGTNKTARIGNTASRRVTQRTGRERDKTRQQNTEQ</sequence>
<gene>
    <name evidence="2" type="ORF">TvY486_0017700</name>
</gene>
<feature type="compositionally biased region" description="Basic and acidic residues" evidence="1">
    <location>
        <begin position="429"/>
        <end position="444"/>
    </location>
</feature>
<feature type="non-terminal residue" evidence="2">
    <location>
        <position position="621"/>
    </location>
</feature>